<dbReference type="OrthoDB" id="10330655at2759"/>
<protein>
    <recommendedName>
        <fullName evidence="5">Ricin B lectin domain-containing protein</fullName>
    </recommendedName>
</protein>
<dbReference type="Proteomes" id="UP000092730">
    <property type="component" value="Chromosome 3"/>
</dbReference>
<gene>
    <name evidence="2" type="ORF">I302_08825</name>
    <name evidence="3" type="ORF">I302_105542</name>
</gene>
<evidence type="ECO:0000313" key="4">
    <source>
        <dbReference type="Proteomes" id="UP000092730"/>
    </source>
</evidence>
<reference evidence="2" key="1">
    <citation type="submission" date="2013-07" db="EMBL/GenBank/DDBJ databases">
        <title>The Genome Sequence of Cryptococcus bestiolae CBS10118.</title>
        <authorList>
            <consortium name="The Broad Institute Genome Sequencing Platform"/>
            <person name="Cuomo C."/>
            <person name="Litvintseva A."/>
            <person name="Chen Y."/>
            <person name="Heitman J."/>
            <person name="Sun S."/>
            <person name="Springer D."/>
            <person name="Dromer F."/>
            <person name="Young S.K."/>
            <person name="Zeng Q."/>
            <person name="Gargeya S."/>
            <person name="Fitzgerald M."/>
            <person name="Abouelleil A."/>
            <person name="Alvarado L."/>
            <person name="Berlin A.M."/>
            <person name="Chapman S.B."/>
            <person name="Dewar J."/>
            <person name="Goldberg J."/>
            <person name="Griggs A."/>
            <person name="Gujja S."/>
            <person name="Hansen M."/>
            <person name="Howarth C."/>
            <person name="Imamovic A."/>
            <person name="Larimer J."/>
            <person name="McCowan C."/>
            <person name="Murphy C."/>
            <person name="Pearson M."/>
            <person name="Priest M."/>
            <person name="Roberts A."/>
            <person name="Saif S."/>
            <person name="Shea T."/>
            <person name="Sykes S."/>
            <person name="Wortman J."/>
            <person name="Nusbaum C."/>
            <person name="Birren B."/>
        </authorList>
    </citation>
    <scope>NUCLEOTIDE SEQUENCE [LARGE SCALE GENOMIC DNA]</scope>
    <source>
        <strain evidence="2">CBS 10118</strain>
    </source>
</reference>
<accession>A0A1B9FTE2</accession>
<evidence type="ECO:0000313" key="2">
    <source>
        <dbReference type="EMBL" id="OCF22044.1"/>
    </source>
</evidence>
<dbReference type="SUPFAM" id="SSF50370">
    <property type="entry name" value="Ricin B-like lectins"/>
    <property type="match status" value="1"/>
</dbReference>
<dbReference type="EMBL" id="CP144543">
    <property type="protein sequence ID" value="WVW83521.1"/>
    <property type="molecule type" value="Genomic_DNA"/>
</dbReference>
<dbReference type="GeneID" id="30213224"/>
<name>A0A1B9FTE2_9TREE</name>
<evidence type="ECO:0008006" key="5">
    <source>
        <dbReference type="Google" id="ProtNLM"/>
    </source>
</evidence>
<dbReference type="KEGG" id="kbi:30213224"/>
<keyword evidence="4" id="KW-1185">Reference proteome</keyword>
<feature type="chain" id="PRO_5042334633" description="Ricin B lectin domain-containing protein" evidence="1">
    <location>
        <begin position="19"/>
        <end position="161"/>
    </location>
</feature>
<proteinExistence type="predicted"/>
<evidence type="ECO:0000256" key="1">
    <source>
        <dbReference type="SAM" id="SignalP"/>
    </source>
</evidence>
<feature type="signal peptide" evidence="1">
    <location>
        <begin position="1"/>
        <end position="18"/>
    </location>
</feature>
<evidence type="ECO:0000313" key="3">
    <source>
        <dbReference type="EMBL" id="WVW83521.1"/>
    </source>
</evidence>
<sequence length="161" mass="16569">MLFIASLLPLLALTTATAIPTRRDGPTKLRLKGTDQCLGKLKENGGSTASNGVWTEPCGTAIEWVVPPVGQAGKIEQQDYELSALTAGNGVEVDTPLTTGGYDPAKPGQQWAINADGRISIGGANVVCVSWLDGNAVQAKSCGTGPDAPDGKVKQGISIHS</sequence>
<dbReference type="AlphaFoldDB" id="A0A1B9FTE2"/>
<keyword evidence="1" id="KW-0732">Signal</keyword>
<dbReference type="InterPro" id="IPR035992">
    <property type="entry name" value="Ricin_B-like_lectins"/>
</dbReference>
<reference evidence="3" key="4">
    <citation type="submission" date="2024-02" db="EMBL/GenBank/DDBJ databases">
        <title>Comparative genomics of Cryptococcus and Kwoniella reveals pathogenesis evolution and contrasting modes of karyotype evolution via chromosome fusion or intercentromeric recombination.</title>
        <authorList>
            <person name="Coelho M.A."/>
            <person name="David-Palma M."/>
            <person name="Shea T."/>
            <person name="Bowers K."/>
            <person name="McGinley-Smith S."/>
            <person name="Mohammad A.W."/>
            <person name="Gnirke A."/>
            <person name="Yurkov A.M."/>
            <person name="Nowrousian M."/>
            <person name="Sun S."/>
            <person name="Cuomo C.A."/>
            <person name="Heitman J."/>
        </authorList>
    </citation>
    <scope>NUCLEOTIDE SEQUENCE</scope>
    <source>
        <strain evidence="3">CBS 10118</strain>
    </source>
</reference>
<reference evidence="2" key="3">
    <citation type="submission" date="2014-01" db="EMBL/GenBank/DDBJ databases">
        <title>Evolution of pathogenesis and genome organization in the Tremellales.</title>
        <authorList>
            <person name="Cuomo C."/>
            <person name="Litvintseva A."/>
            <person name="Heitman J."/>
            <person name="Chen Y."/>
            <person name="Sun S."/>
            <person name="Springer D."/>
            <person name="Dromer F."/>
            <person name="Young S."/>
            <person name="Zeng Q."/>
            <person name="Chapman S."/>
            <person name="Gujja S."/>
            <person name="Saif S."/>
            <person name="Birren B."/>
        </authorList>
    </citation>
    <scope>NUCLEOTIDE SEQUENCE</scope>
    <source>
        <strain evidence="2">CBS 10118</strain>
    </source>
</reference>
<dbReference type="EMBL" id="KI894026">
    <property type="protein sequence ID" value="OCF22044.1"/>
    <property type="molecule type" value="Genomic_DNA"/>
</dbReference>
<organism evidence="2">
    <name type="scientific">Kwoniella bestiolae CBS 10118</name>
    <dbReference type="NCBI Taxonomy" id="1296100"/>
    <lineage>
        <taxon>Eukaryota</taxon>
        <taxon>Fungi</taxon>
        <taxon>Dikarya</taxon>
        <taxon>Basidiomycota</taxon>
        <taxon>Agaricomycotina</taxon>
        <taxon>Tremellomycetes</taxon>
        <taxon>Tremellales</taxon>
        <taxon>Cryptococcaceae</taxon>
        <taxon>Kwoniella</taxon>
    </lineage>
</organism>
<dbReference type="RefSeq" id="XP_019043114.1">
    <property type="nucleotide sequence ID" value="XM_019195401.1"/>
</dbReference>
<reference evidence="3" key="2">
    <citation type="submission" date="2013-07" db="EMBL/GenBank/DDBJ databases">
        <authorList>
            <consortium name="The Broad Institute Genome Sequencing Platform"/>
            <person name="Cuomo C."/>
            <person name="Litvintseva A."/>
            <person name="Chen Y."/>
            <person name="Heitman J."/>
            <person name="Sun S."/>
            <person name="Springer D."/>
            <person name="Dromer F."/>
            <person name="Young S.K."/>
            <person name="Zeng Q."/>
            <person name="Gargeya S."/>
            <person name="Fitzgerald M."/>
            <person name="Abouelleil A."/>
            <person name="Alvarado L."/>
            <person name="Berlin A.M."/>
            <person name="Chapman S.B."/>
            <person name="Dewar J."/>
            <person name="Goldberg J."/>
            <person name="Griggs A."/>
            <person name="Gujja S."/>
            <person name="Hansen M."/>
            <person name="Howarth C."/>
            <person name="Imamovic A."/>
            <person name="Larimer J."/>
            <person name="McCowan C."/>
            <person name="Murphy C."/>
            <person name="Pearson M."/>
            <person name="Priest M."/>
            <person name="Roberts A."/>
            <person name="Saif S."/>
            <person name="Shea T."/>
            <person name="Sykes S."/>
            <person name="Wortman J."/>
            <person name="Nusbaum C."/>
            <person name="Birren B."/>
        </authorList>
    </citation>
    <scope>NUCLEOTIDE SEQUENCE</scope>
    <source>
        <strain evidence="3">CBS 10118</strain>
    </source>
</reference>
<dbReference type="VEuPathDB" id="FungiDB:I302_08825"/>